<dbReference type="Pfam" id="PF08281">
    <property type="entry name" value="Sigma70_r4_2"/>
    <property type="match status" value="1"/>
</dbReference>
<feature type="domain" description="RNA polymerase sigma factor 70 region 4 type 2" evidence="6">
    <location>
        <begin position="108"/>
        <end position="155"/>
    </location>
</feature>
<dbReference type="Pfam" id="PF04542">
    <property type="entry name" value="Sigma70_r2"/>
    <property type="match status" value="1"/>
</dbReference>
<comment type="similarity">
    <text evidence="1">Belongs to the sigma-70 factor family. ECF subfamily.</text>
</comment>
<dbReference type="Gene3D" id="1.10.1740.10">
    <property type="match status" value="1"/>
</dbReference>
<evidence type="ECO:0000259" key="5">
    <source>
        <dbReference type="Pfam" id="PF04542"/>
    </source>
</evidence>
<dbReference type="EMBL" id="JBJHZZ010000005">
    <property type="protein sequence ID" value="MFL0247187.1"/>
    <property type="molecule type" value="Genomic_DNA"/>
</dbReference>
<dbReference type="Gene3D" id="1.10.10.10">
    <property type="entry name" value="Winged helix-like DNA-binding domain superfamily/Winged helix DNA-binding domain"/>
    <property type="match status" value="1"/>
</dbReference>
<dbReference type="PANTHER" id="PTHR43133">
    <property type="entry name" value="RNA POLYMERASE ECF-TYPE SIGMA FACTO"/>
    <property type="match status" value="1"/>
</dbReference>
<dbReference type="RefSeq" id="WP_406769644.1">
    <property type="nucleotide sequence ID" value="NZ_JBJHZZ010000005.1"/>
</dbReference>
<dbReference type="InterPro" id="IPR013324">
    <property type="entry name" value="RNA_pol_sigma_r3/r4-like"/>
</dbReference>
<gene>
    <name evidence="7" type="ORF">ACJDUG_09400</name>
</gene>
<name>A0ABW8T4Y9_9CLOT</name>
<evidence type="ECO:0000256" key="1">
    <source>
        <dbReference type="ARBA" id="ARBA00010641"/>
    </source>
</evidence>
<proteinExistence type="inferred from homology"/>
<dbReference type="Proteomes" id="UP001623591">
    <property type="component" value="Unassembled WGS sequence"/>
</dbReference>
<comment type="caution">
    <text evidence="7">The sequence shown here is derived from an EMBL/GenBank/DDBJ whole genome shotgun (WGS) entry which is preliminary data.</text>
</comment>
<dbReference type="NCBIfam" id="TIGR02937">
    <property type="entry name" value="sigma70-ECF"/>
    <property type="match status" value="1"/>
</dbReference>
<dbReference type="InterPro" id="IPR039425">
    <property type="entry name" value="RNA_pol_sigma-70-like"/>
</dbReference>
<dbReference type="InterPro" id="IPR007627">
    <property type="entry name" value="RNA_pol_sigma70_r2"/>
</dbReference>
<dbReference type="SUPFAM" id="SSF88946">
    <property type="entry name" value="Sigma2 domain of RNA polymerase sigma factors"/>
    <property type="match status" value="1"/>
</dbReference>
<evidence type="ECO:0000256" key="3">
    <source>
        <dbReference type="ARBA" id="ARBA00023082"/>
    </source>
</evidence>
<dbReference type="PANTHER" id="PTHR43133:SF60">
    <property type="entry name" value="RNA POLYMERASE SIGMA FACTOR SIGV"/>
    <property type="match status" value="1"/>
</dbReference>
<evidence type="ECO:0000256" key="2">
    <source>
        <dbReference type="ARBA" id="ARBA00023015"/>
    </source>
</evidence>
<dbReference type="InterPro" id="IPR036388">
    <property type="entry name" value="WH-like_DNA-bd_sf"/>
</dbReference>
<dbReference type="InterPro" id="IPR014284">
    <property type="entry name" value="RNA_pol_sigma-70_dom"/>
</dbReference>
<evidence type="ECO:0000256" key="4">
    <source>
        <dbReference type="ARBA" id="ARBA00023163"/>
    </source>
</evidence>
<reference evidence="7 8" key="1">
    <citation type="submission" date="2024-11" db="EMBL/GenBank/DDBJ databases">
        <authorList>
            <person name="Heng Y.C."/>
            <person name="Lim A.C.H."/>
            <person name="Lee J.K.Y."/>
            <person name="Kittelmann S."/>
        </authorList>
    </citation>
    <scope>NUCLEOTIDE SEQUENCE [LARGE SCALE GENOMIC DNA]</scope>
    <source>
        <strain evidence="7 8">WILCCON 0185</strain>
    </source>
</reference>
<dbReference type="SUPFAM" id="SSF88659">
    <property type="entry name" value="Sigma3 and sigma4 domains of RNA polymerase sigma factors"/>
    <property type="match status" value="1"/>
</dbReference>
<evidence type="ECO:0000313" key="7">
    <source>
        <dbReference type="EMBL" id="MFL0247187.1"/>
    </source>
</evidence>
<accession>A0ABW8T4Y9</accession>
<sequence length="173" mass="20667">MSRGSLEKQIVEFVIKNKESHYRLAYSYVRNVEDALDIVQESIFKAISSMDSLKEPSYIKTWFYRIIINTSLDFLRKQKKLKIIDERVLESFGSEAIDQYEDFDLKIALNNLPDAYRSVIILRYFEDLKLKEIAEVLNENVSTVKNRLYKAHEKLRLKLIDNEFNKEYQRRNN</sequence>
<evidence type="ECO:0000259" key="6">
    <source>
        <dbReference type="Pfam" id="PF08281"/>
    </source>
</evidence>
<organism evidence="7 8">
    <name type="scientific">Candidatus Clostridium stratigraminis</name>
    <dbReference type="NCBI Taxonomy" id="3381661"/>
    <lineage>
        <taxon>Bacteria</taxon>
        <taxon>Bacillati</taxon>
        <taxon>Bacillota</taxon>
        <taxon>Clostridia</taxon>
        <taxon>Eubacteriales</taxon>
        <taxon>Clostridiaceae</taxon>
        <taxon>Clostridium</taxon>
    </lineage>
</organism>
<keyword evidence="2" id="KW-0805">Transcription regulation</keyword>
<feature type="domain" description="RNA polymerase sigma-70 region 2" evidence="5">
    <location>
        <begin position="21"/>
        <end position="80"/>
    </location>
</feature>
<dbReference type="CDD" id="cd06171">
    <property type="entry name" value="Sigma70_r4"/>
    <property type="match status" value="1"/>
</dbReference>
<keyword evidence="4" id="KW-0804">Transcription</keyword>
<dbReference type="InterPro" id="IPR013325">
    <property type="entry name" value="RNA_pol_sigma_r2"/>
</dbReference>
<dbReference type="InterPro" id="IPR013249">
    <property type="entry name" value="RNA_pol_sigma70_r4_t2"/>
</dbReference>
<protein>
    <submittedName>
        <fullName evidence="7">RNA polymerase sigma factor</fullName>
    </submittedName>
</protein>
<keyword evidence="3" id="KW-0731">Sigma factor</keyword>
<keyword evidence="8" id="KW-1185">Reference proteome</keyword>
<evidence type="ECO:0000313" key="8">
    <source>
        <dbReference type="Proteomes" id="UP001623591"/>
    </source>
</evidence>